<dbReference type="Proteomes" id="UP000640485">
    <property type="component" value="Unassembled WGS sequence"/>
</dbReference>
<evidence type="ECO:0000313" key="2">
    <source>
        <dbReference type="Proteomes" id="UP000640485"/>
    </source>
</evidence>
<comment type="caution">
    <text evidence="1">The sequence shown here is derived from an EMBL/GenBank/DDBJ whole genome shotgun (WGS) entry which is preliminary data.</text>
</comment>
<dbReference type="AlphaFoldDB" id="A0A934W0D2"/>
<sequence>MTAEDQTRHPDASAIRDWALYGPRDSAITKLVERLAYERGMRLEDIELLITNALTVAHEEDCDGGEADLAHRND</sequence>
<keyword evidence="2" id="KW-1185">Reference proteome</keyword>
<proteinExistence type="predicted"/>
<gene>
    <name evidence="1" type="ORF">JJJ17_18725</name>
</gene>
<organism evidence="1 2">
    <name type="scientific">Paracoccus caeni</name>
    <dbReference type="NCBI Taxonomy" id="657651"/>
    <lineage>
        <taxon>Bacteria</taxon>
        <taxon>Pseudomonadati</taxon>
        <taxon>Pseudomonadota</taxon>
        <taxon>Alphaproteobacteria</taxon>
        <taxon>Rhodobacterales</taxon>
        <taxon>Paracoccaceae</taxon>
        <taxon>Paracoccus</taxon>
    </lineage>
</organism>
<dbReference type="RefSeq" id="WP_200689200.1">
    <property type="nucleotide sequence ID" value="NZ_JAEPRQ010000010.1"/>
</dbReference>
<protein>
    <submittedName>
        <fullName evidence="1">Uncharacterized protein</fullName>
    </submittedName>
</protein>
<accession>A0A934W0D2</accession>
<reference evidence="1" key="1">
    <citation type="submission" date="2021-01" db="EMBL/GenBank/DDBJ databases">
        <title>Paracoccus amoyensis sp. nov., isolated from the surface seawater along the coast of Xiamen Island, China.</title>
        <authorList>
            <person name="Lyu L."/>
        </authorList>
    </citation>
    <scope>NUCLEOTIDE SEQUENCE</scope>
    <source>
        <strain evidence="1">MJ17</strain>
    </source>
</reference>
<name>A0A934W0D2_9RHOB</name>
<evidence type="ECO:0000313" key="1">
    <source>
        <dbReference type="EMBL" id="MBK4217967.1"/>
    </source>
</evidence>
<dbReference type="EMBL" id="JAEPRQ010000010">
    <property type="protein sequence ID" value="MBK4217967.1"/>
    <property type="molecule type" value="Genomic_DNA"/>
</dbReference>